<dbReference type="EMBL" id="CP117167">
    <property type="protein sequence ID" value="WCT14044.1"/>
    <property type="molecule type" value="Genomic_DNA"/>
</dbReference>
<keyword evidence="3" id="KW-1185">Reference proteome</keyword>
<feature type="chain" id="PRO_5045544128" description="Outer membrane protein with beta-barrel domain" evidence="1">
    <location>
        <begin position="23"/>
        <end position="253"/>
    </location>
</feature>
<sequence length="253" mass="28201">MKKLFYLVILGTALFGASTSKAQTNTDNKSWFSNNIAGAAQIQITYRNTNLDQVNRILNNSNIPSVGGNDIWINLSMSHIHKQWIFEDGLGITPLSSSESVNNVKAKYGQGQLYFRAGYNIAKTADYRFFPFVGLNFSAAMLKIQDKGREESTSDFSQELLTSTYSKTLYQGNFGIELGAGYDYLIKMKTKKIDNCVEIQRNIPIGIRAGYYINAARSDWKVDSHSLDNGPDKGQSAVFISLNIGLGYNVRKL</sequence>
<proteinExistence type="predicted"/>
<dbReference type="Proteomes" id="UP001216139">
    <property type="component" value="Chromosome"/>
</dbReference>
<keyword evidence="1" id="KW-0732">Signal</keyword>
<evidence type="ECO:0000256" key="1">
    <source>
        <dbReference type="SAM" id="SignalP"/>
    </source>
</evidence>
<dbReference type="RefSeq" id="WP_273632347.1">
    <property type="nucleotide sequence ID" value="NZ_CP117167.1"/>
</dbReference>
<protein>
    <recommendedName>
        <fullName evidence="4">Outer membrane protein with beta-barrel domain</fullName>
    </recommendedName>
</protein>
<organism evidence="2 3">
    <name type="scientific">Mucilaginibacter jinjuensis</name>
    <dbReference type="NCBI Taxonomy" id="1176721"/>
    <lineage>
        <taxon>Bacteria</taxon>
        <taxon>Pseudomonadati</taxon>
        <taxon>Bacteroidota</taxon>
        <taxon>Sphingobacteriia</taxon>
        <taxon>Sphingobacteriales</taxon>
        <taxon>Sphingobacteriaceae</taxon>
        <taxon>Mucilaginibacter</taxon>
    </lineage>
</organism>
<evidence type="ECO:0000313" key="3">
    <source>
        <dbReference type="Proteomes" id="UP001216139"/>
    </source>
</evidence>
<feature type="signal peptide" evidence="1">
    <location>
        <begin position="1"/>
        <end position="22"/>
    </location>
</feature>
<name>A0ABY7TCT2_9SPHI</name>
<reference evidence="2 3" key="1">
    <citation type="submission" date="2023-02" db="EMBL/GenBank/DDBJ databases">
        <title>Genome sequence of Mucilaginibacter jinjuensis strain KACC 16571.</title>
        <authorList>
            <person name="Kim S."/>
            <person name="Heo J."/>
            <person name="Kwon S.-W."/>
        </authorList>
    </citation>
    <scope>NUCLEOTIDE SEQUENCE [LARGE SCALE GENOMIC DNA]</scope>
    <source>
        <strain evidence="2 3">KACC 16571</strain>
    </source>
</reference>
<gene>
    <name evidence="2" type="ORF">PQO05_08865</name>
</gene>
<evidence type="ECO:0008006" key="4">
    <source>
        <dbReference type="Google" id="ProtNLM"/>
    </source>
</evidence>
<accession>A0ABY7TCT2</accession>
<evidence type="ECO:0000313" key="2">
    <source>
        <dbReference type="EMBL" id="WCT14044.1"/>
    </source>
</evidence>